<dbReference type="OrthoDB" id="4062651at2759"/>
<dbReference type="GeneID" id="108835358"/>
<dbReference type="FunFam" id="3.80.10.10:FF:000041">
    <property type="entry name" value="LRR receptor-like serine/threonine-protein kinase ERECTA"/>
    <property type="match status" value="1"/>
</dbReference>
<dbReference type="InterPro" id="IPR001611">
    <property type="entry name" value="Leu-rich_rpt"/>
</dbReference>
<dbReference type="InterPro" id="IPR013210">
    <property type="entry name" value="LRR_N_plant-typ"/>
</dbReference>
<organism evidence="15 16">
    <name type="scientific">Raphanus sativus</name>
    <name type="common">Radish</name>
    <name type="synonym">Raphanus raphanistrum var. sativus</name>
    <dbReference type="NCBI Taxonomy" id="3726"/>
    <lineage>
        <taxon>Eukaryota</taxon>
        <taxon>Viridiplantae</taxon>
        <taxon>Streptophyta</taxon>
        <taxon>Embryophyta</taxon>
        <taxon>Tracheophyta</taxon>
        <taxon>Spermatophyta</taxon>
        <taxon>Magnoliopsida</taxon>
        <taxon>eudicotyledons</taxon>
        <taxon>Gunneridae</taxon>
        <taxon>Pentapetalae</taxon>
        <taxon>rosids</taxon>
        <taxon>malvids</taxon>
        <taxon>Brassicales</taxon>
        <taxon>Brassicaceae</taxon>
        <taxon>Brassiceae</taxon>
        <taxon>Raphanus</taxon>
    </lineage>
</organism>
<dbReference type="PANTHER" id="PTHR48007:SF83">
    <property type="entry name" value="PROTEIN KINASE DOMAIN-CONTAINING PROTEIN"/>
    <property type="match status" value="1"/>
</dbReference>
<reference evidence="15" key="1">
    <citation type="journal article" date="2019" name="Database">
        <title>The radish genome database (RadishGD): an integrated information resource for radish genomics.</title>
        <authorList>
            <person name="Yu H.J."/>
            <person name="Baek S."/>
            <person name="Lee Y.J."/>
            <person name="Cho A."/>
            <person name="Mun J.H."/>
        </authorList>
    </citation>
    <scope>NUCLEOTIDE SEQUENCE [LARGE SCALE GENOMIC DNA]</scope>
    <source>
        <strain evidence="15">cv. WK10039</strain>
    </source>
</reference>
<evidence type="ECO:0000313" key="15">
    <source>
        <dbReference type="Proteomes" id="UP000504610"/>
    </source>
</evidence>
<evidence type="ECO:0000259" key="14">
    <source>
        <dbReference type="PROSITE" id="PS50011"/>
    </source>
</evidence>
<feature type="chain" id="PRO_5040982727" evidence="13">
    <location>
        <begin position="22"/>
        <end position="702"/>
    </location>
</feature>
<keyword evidence="3" id="KW-0597">Phosphoprotein</keyword>
<dbReference type="InterPro" id="IPR011009">
    <property type="entry name" value="Kinase-like_dom_sf"/>
</dbReference>
<dbReference type="InterPro" id="IPR046959">
    <property type="entry name" value="PRK1-6/SRF4-like"/>
</dbReference>
<feature type="transmembrane region" description="Helical" evidence="12">
    <location>
        <begin position="308"/>
        <end position="330"/>
    </location>
</feature>
<dbReference type="SUPFAM" id="SSF52058">
    <property type="entry name" value="L domain-like"/>
    <property type="match status" value="1"/>
</dbReference>
<evidence type="ECO:0000256" key="2">
    <source>
        <dbReference type="ARBA" id="ARBA00009592"/>
    </source>
</evidence>
<keyword evidence="8 12" id="KW-1133">Transmembrane helix</keyword>
<dbReference type="FunFam" id="3.80.10.10:FF:000722">
    <property type="entry name" value="Leucine-rich repeat receptor-like protein kinase"/>
    <property type="match status" value="1"/>
</dbReference>
<dbReference type="SMART" id="SM00369">
    <property type="entry name" value="LRR_TYP"/>
    <property type="match status" value="3"/>
</dbReference>
<evidence type="ECO:0000256" key="6">
    <source>
        <dbReference type="ARBA" id="ARBA00022729"/>
    </source>
</evidence>
<keyword evidence="15" id="KW-1185">Reference proteome</keyword>
<dbReference type="SUPFAM" id="SSF56112">
    <property type="entry name" value="Protein kinase-like (PK-like)"/>
    <property type="match status" value="1"/>
</dbReference>
<dbReference type="KEGG" id="rsz:108835358"/>
<keyword evidence="10" id="KW-0325">Glycoprotein</keyword>
<dbReference type="Pfam" id="PF07714">
    <property type="entry name" value="PK_Tyr_Ser-Thr"/>
    <property type="match status" value="1"/>
</dbReference>
<evidence type="ECO:0000256" key="3">
    <source>
        <dbReference type="ARBA" id="ARBA00022553"/>
    </source>
</evidence>
<dbReference type="InterPro" id="IPR000719">
    <property type="entry name" value="Prot_kinase_dom"/>
</dbReference>
<evidence type="ECO:0000256" key="11">
    <source>
        <dbReference type="SAM" id="MobiDB-lite"/>
    </source>
</evidence>
<gene>
    <name evidence="16" type="primary">LOC108835358</name>
</gene>
<keyword evidence="9 12" id="KW-0472">Membrane</keyword>
<dbReference type="InterPro" id="IPR032675">
    <property type="entry name" value="LRR_dom_sf"/>
</dbReference>
<dbReference type="AlphaFoldDB" id="A0A6J0LWD0"/>
<evidence type="ECO:0000256" key="9">
    <source>
        <dbReference type="ARBA" id="ARBA00023136"/>
    </source>
</evidence>
<evidence type="ECO:0000256" key="4">
    <source>
        <dbReference type="ARBA" id="ARBA00022614"/>
    </source>
</evidence>
<evidence type="ECO:0000256" key="10">
    <source>
        <dbReference type="ARBA" id="ARBA00023180"/>
    </source>
</evidence>
<dbReference type="PANTHER" id="PTHR48007">
    <property type="entry name" value="LEUCINE-RICH REPEAT RECEPTOR-LIKE PROTEIN KINASE PXC1"/>
    <property type="match status" value="1"/>
</dbReference>
<name>A0A6J0LWD0_RAPSA</name>
<dbReference type="GO" id="GO:0004672">
    <property type="term" value="F:protein kinase activity"/>
    <property type="evidence" value="ECO:0007669"/>
    <property type="project" value="InterPro"/>
</dbReference>
<dbReference type="FunFam" id="3.80.10.10:FF:001020">
    <property type="entry name" value="Leucine rich repeat receptor protein kinase 2"/>
    <property type="match status" value="1"/>
</dbReference>
<keyword evidence="5 12" id="KW-0812">Transmembrane</keyword>
<evidence type="ECO:0000313" key="16">
    <source>
        <dbReference type="RefSeq" id="XP_018464124.2"/>
    </source>
</evidence>
<dbReference type="GO" id="GO:0005524">
    <property type="term" value="F:ATP binding"/>
    <property type="evidence" value="ECO:0007669"/>
    <property type="project" value="InterPro"/>
</dbReference>
<evidence type="ECO:0000256" key="12">
    <source>
        <dbReference type="SAM" id="Phobius"/>
    </source>
</evidence>
<proteinExistence type="inferred from homology"/>
<reference evidence="16" key="2">
    <citation type="submission" date="2025-08" db="UniProtKB">
        <authorList>
            <consortium name="RefSeq"/>
        </authorList>
    </citation>
    <scope>IDENTIFICATION</scope>
    <source>
        <tissue evidence="16">Leaf</tissue>
    </source>
</reference>
<dbReference type="Pfam" id="PF08263">
    <property type="entry name" value="LRRNT_2"/>
    <property type="match status" value="1"/>
</dbReference>
<feature type="region of interest" description="Disordered" evidence="11">
    <location>
        <begin position="552"/>
        <end position="572"/>
    </location>
</feature>
<keyword evidence="4" id="KW-0433">Leucine-rich repeat</keyword>
<evidence type="ECO:0000256" key="13">
    <source>
        <dbReference type="SAM" id="SignalP"/>
    </source>
</evidence>
<dbReference type="Gene3D" id="3.80.10.10">
    <property type="entry name" value="Ribonuclease Inhibitor"/>
    <property type="match status" value="2"/>
</dbReference>
<protein>
    <submittedName>
        <fullName evidence="16">Probable inactive leucine-rich repeat receptor-like protein kinase At1g66830</fullName>
    </submittedName>
</protein>
<sequence length="702" mass="77863">MAQLFLILCFFLTLFISMATSLNDQGLALLSFQQALQKPKDDSVFTSWNSSDSNPCSWQGITCNKDLRVISIRLPSKNLSGSLHPSIGTLLSLRHINLRDNEFQGNLPVELFAPEGLQSLVISGNSFSGFVPEEIGRLKSLITLDLSKNSFNGSIPLSLVQCKKLKTLVLSDNDFSGDLPTGFGSSLVHLRSLDLSFNRLSGTIPEDIGSLKNLKGTLDLSHNSLSGMIPTSLGDLPEVLYVDLSYNNLSGPIPQSNVLLNAGPNAFQGNPSLCGIPTKVSCATRNAQTIPSQLYSRKANHHSRFCTILTATGCTVAGIVFLASLFIYHLRRASAARADKDQNNRTSHSEKKTMQEFLCFKTGNSKSEALDENKTQQVFMPMDPEIQFDLDQLLKASAFLLGKSRIGIVYKVVLENGLMLAVRRLEDKGWLRLKEFLADVEAMAKIKHPNVLNLQACCWSPEEKLLIYDYIPNGDLGSAIQGRPGSLSCKQLSWPVRLRILRGIAKGLTYIHEFSPKRYVHGHINSSNILFGPNLEPKISGFGLGRIVDMPSSGTRSDQISPMESRSPSVSREAYYQAPEASKMTKPSQKWDVYSFGLVVLEMVTGKSPVMQMNSSETDLVMWVESAAERNKPVWYVLDPVLTRKRDMEDSMVQVVKIGLACVQKSPDKRPIMRNVYASFEKLASSIKKKKVFFFFLFYSTK</sequence>
<dbReference type="Pfam" id="PF13855">
    <property type="entry name" value="LRR_8"/>
    <property type="match status" value="2"/>
</dbReference>
<dbReference type="Proteomes" id="UP000504610">
    <property type="component" value="Chromosome 7"/>
</dbReference>
<keyword evidence="7" id="KW-0677">Repeat</keyword>
<dbReference type="Gene3D" id="1.10.510.10">
    <property type="entry name" value="Transferase(Phosphotransferase) domain 1"/>
    <property type="match status" value="1"/>
</dbReference>
<evidence type="ECO:0000256" key="5">
    <source>
        <dbReference type="ARBA" id="ARBA00022692"/>
    </source>
</evidence>
<accession>A0A6J0LWD0</accession>
<dbReference type="PROSITE" id="PS50011">
    <property type="entry name" value="PROTEIN_KINASE_DOM"/>
    <property type="match status" value="1"/>
</dbReference>
<evidence type="ECO:0000256" key="1">
    <source>
        <dbReference type="ARBA" id="ARBA00004479"/>
    </source>
</evidence>
<dbReference type="Gene3D" id="3.30.200.20">
    <property type="entry name" value="Phosphorylase Kinase, domain 1"/>
    <property type="match status" value="1"/>
</dbReference>
<keyword evidence="6 13" id="KW-0732">Signal</keyword>
<dbReference type="GO" id="GO:0016020">
    <property type="term" value="C:membrane"/>
    <property type="evidence" value="ECO:0007669"/>
    <property type="project" value="UniProtKB-SubCell"/>
</dbReference>
<feature type="signal peptide" evidence="13">
    <location>
        <begin position="1"/>
        <end position="21"/>
    </location>
</feature>
<dbReference type="InterPro" id="IPR003591">
    <property type="entry name" value="Leu-rich_rpt_typical-subtyp"/>
</dbReference>
<evidence type="ECO:0000256" key="8">
    <source>
        <dbReference type="ARBA" id="ARBA00022989"/>
    </source>
</evidence>
<feature type="compositionally biased region" description="Polar residues" evidence="11">
    <location>
        <begin position="552"/>
        <end position="570"/>
    </location>
</feature>
<evidence type="ECO:0000256" key="7">
    <source>
        <dbReference type="ARBA" id="ARBA00022737"/>
    </source>
</evidence>
<dbReference type="InterPro" id="IPR001245">
    <property type="entry name" value="Ser-Thr/Tyr_kinase_cat_dom"/>
</dbReference>
<comment type="subcellular location">
    <subcellularLocation>
        <location evidence="1">Membrane</location>
        <topology evidence="1">Single-pass type I membrane protein</topology>
    </subcellularLocation>
</comment>
<feature type="domain" description="Protein kinase" evidence="14">
    <location>
        <begin position="395"/>
        <end position="694"/>
    </location>
</feature>
<comment type="similarity">
    <text evidence="2">Belongs to the RLP family.</text>
</comment>
<dbReference type="RefSeq" id="XP_018464124.2">
    <property type="nucleotide sequence ID" value="XM_018608622.2"/>
</dbReference>